<keyword evidence="4" id="KW-1015">Disulfide bond</keyword>
<keyword evidence="3" id="KW-0472">Membrane</keyword>
<evidence type="ECO:0000256" key="3">
    <source>
        <dbReference type="ARBA" id="ARBA00023136"/>
    </source>
</evidence>
<dbReference type="SUPFAM" id="SSF47986">
    <property type="entry name" value="DEATH domain"/>
    <property type="match status" value="1"/>
</dbReference>
<dbReference type="InterPro" id="IPR000488">
    <property type="entry name" value="Death_dom"/>
</dbReference>
<evidence type="ECO:0000256" key="5">
    <source>
        <dbReference type="ARBA" id="ARBA00023170"/>
    </source>
</evidence>
<dbReference type="SMART" id="SM00005">
    <property type="entry name" value="DEATH"/>
    <property type="match status" value="1"/>
</dbReference>
<evidence type="ECO:0000256" key="6">
    <source>
        <dbReference type="ARBA" id="ARBA00023180"/>
    </source>
</evidence>
<evidence type="ECO:0000313" key="9">
    <source>
        <dbReference type="Proteomes" id="UP001266305"/>
    </source>
</evidence>
<protein>
    <recommendedName>
        <fullName evidence="7">Death domain-containing protein</fullName>
    </recommendedName>
</protein>
<proteinExistence type="predicted"/>
<dbReference type="InterPro" id="IPR034029">
    <property type="entry name" value="TNFRSF10A/B_death"/>
</dbReference>
<dbReference type="Gene3D" id="1.10.533.10">
    <property type="entry name" value="Death Domain, Fas"/>
    <property type="match status" value="1"/>
</dbReference>
<gene>
    <name evidence="8" type="ORF">P7K49_027562</name>
</gene>
<keyword evidence="6" id="KW-0325">Glycoprotein</keyword>
<evidence type="ECO:0000256" key="1">
    <source>
        <dbReference type="ARBA" id="ARBA00004370"/>
    </source>
</evidence>
<organism evidence="8 9">
    <name type="scientific">Saguinus oedipus</name>
    <name type="common">Cotton-top tamarin</name>
    <name type="synonym">Oedipomidas oedipus</name>
    <dbReference type="NCBI Taxonomy" id="9490"/>
    <lineage>
        <taxon>Eukaryota</taxon>
        <taxon>Metazoa</taxon>
        <taxon>Chordata</taxon>
        <taxon>Craniata</taxon>
        <taxon>Vertebrata</taxon>
        <taxon>Euteleostomi</taxon>
        <taxon>Mammalia</taxon>
        <taxon>Eutheria</taxon>
        <taxon>Euarchontoglires</taxon>
        <taxon>Primates</taxon>
        <taxon>Haplorrhini</taxon>
        <taxon>Platyrrhini</taxon>
        <taxon>Cebidae</taxon>
        <taxon>Callitrichinae</taxon>
        <taxon>Saguinus</taxon>
    </lineage>
</organism>
<comment type="caution">
    <text evidence="8">The sequence shown here is derived from an EMBL/GenBank/DDBJ whole genome shotgun (WGS) entry which is preliminary data.</text>
</comment>
<evidence type="ECO:0000256" key="2">
    <source>
        <dbReference type="ARBA" id="ARBA00022737"/>
    </source>
</evidence>
<dbReference type="EMBL" id="JASSZA010000014">
    <property type="protein sequence ID" value="KAK2093824.1"/>
    <property type="molecule type" value="Genomic_DNA"/>
</dbReference>
<keyword evidence="2" id="KW-0677">Repeat</keyword>
<comment type="subcellular location">
    <subcellularLocation>
        <location evidence="1">Membrane</location>
    </subcellularLocation>
</comment>
<keyword evidence="9" id="KW-1185">Reference proteome</keyword>
<evidence type="ECO:0000259" key="7">
    <source>
        <dbReference type="PROSITE" id="PS50017"/>
    </source>
</evidence>
<dbReference type="CDD" id="cd08315">
    <property type="entry name" value="Death_TRAILR_DR4_DR5"/>
    <property type="match status" value="1"/>
</dbReference>
<dbReference type="PANTHER" id="PTHR46330:SF1">
    <property type="entry name" value="TUMOR NECROSIS FACTOR RECEPTOR SUPERFAMILY MEMBER 10B"/>
    <property type="match status" value="1"/>
</dbReference>
<dbReference type="InterPro" id="IPR011029">
    <property type="entry name" value="DEATH-like_dom_sf"/>
</dbReference>
<sequence>MPLHALGARKAGHCERVPVDGRQVDNGAIGLPMQGVLQVLPLGSGPDVGSSAPSALSPNSPGGLCGFFHPALRQCFYHFTDNVPLNSWVPFARELGLTENEICVARAEAAGPSDALYVMLTKWVNKTGRNASIHTLLKALEMLGERQAEETIQDILVNSGKFIYQEDGTGATHVSEKSLFLLEVSS</sequence>
<dbReference type="Proteomes" id="UP001266305">
    <property type="component" value="Unassembled WGS sequence"/>
</dbReference>
<dbReference type="PROSITE" id="PS50017">
    <property type="entry name" value="DEATH_DOMAIN"/>
    <property type="match status" value="1"/>
</dbReference>
<dbReference type="PANTHER" id="PTHR46330">
    <property type="entry name" value="TUMOR NECROSIS FACTOR RECEPTOR SUPERFAMILY MEMBER 10B"/>
    <property type="match status" value="1"/>
</dbReference>
<dbReference type="InterPro" id="IPR052491">
    <property type="entry name" value="TNFRSF10"/>
</dbReference>
<reference evidence="8 9" key="1">
    <citation type="submission" date="2023-05" db="EMBL/GenBank/DDBJ databases">
        <title>B98-5 Cell Line De Novo Hybrid Assembly: An Optical Mapping Approach.</title>
        <authorList>
            <person name="Kananen K."/>
            <person name="Auerbach J.A."/>
            <person name="Kautto E."/>
            <person name="Blachly J.S."/>
        </authorList>
    </citation>
    <scope>NUCLEOTIDE SEQUENCE [LARGE SCALE GENOMIC DNA]</scope>
    <source>
        <strain evidence="8">B95-8</strain>
        <tissue evidence="8">Cell line</tissue>
    </source>
</reference>
<feature type="domain" description="Death" evidence="7">
    <location>
        <begin position="87"/>
        <end position="156"/>
    </location>
</feature>
<name>A0ABQ9U9T0_SAGOE</name>
<keyword evidence="5" id="KW-0675">Receptor</keyword>
<accession>A0ABQ9U9T0</accession>
<evidence type="ECO:0000313" key="8">
    <source>
        <dbReference type="EMBL" id="KAK2093824.1"/>
    </source>
</evidence>
<evidence type="ECO:0000256" key="4">
    <source>
        <dbReference type="ARBA" id="ARBA00023157"/>
    </source>
</evidence>
<dbReference type="Pfam" id="PF00531">
    <property type="entry name" value="Death"/>
    <property type="match status" value="1"/>
</dbReference>